<dbReference type="Proteomes" id="UP000070119">
    <property type="component" value="Chromosome 2"/>
</dbReference>
<sequence>MSRSDRREDGERSQVAHEHVRVCIDSFATDATVLPLCKHDANMIFPSFLARDVLRGGIRAC</sequence>
<accession>A0AA40R420</accession>
<dbReference type="AlphaFoldDB" id="A0AA40R420"/>
<dbReference type="EMBL" id="LNJU01000005">
    <property type="protein sequence ID" value="KWZ52296.1"/>
    <property type="molecule type" value="Genomic_DNA"/>
</dbReference>
<gene>
    <name evidence="1" type="ORF">WK57_24630</name>
</gene>
<organism evidence="1 2">
    <name type="scientific">Burkholderia ubonensis</name>
    <dbReference type="NCBI Taxonomy" id="101571"/>
    <lineage>
        <taxon>Bacteria</taxon>
        <taxon>Pseudomonadati</taxon>
        <taxon>Pseudomonadota</taxon>
        <taxon>Betaproteobacteria</taxon>
        <taxon>Burkholderiales</taxon>
        <taxon>Burkholderiaceae</taxon>
        <taxon>Burkholderia</taxon>
        <taxon>Burkholderia cepacia complex</taxon>
    </lineage>
</organism>
<evidence type="ECO:0000313" key="2">
    <source>
        <dbReference type="Proteomes" id="UP000070119"/>
    </source>
</evidence>
<reference evidence="1 2" key="1">
    <citation type="submission" date="2015-11" db="EMBL/GenBank/DDBJ databases">
        <authorList>
            <person name="Sahl J."/>
            <person name="Wagner D."/>
            <person name="Keim P."/>
        </authorList>
    </citation>
    <scope>NUCLEOTIDE SEQUENCE [LARGE SCALE GENOMIC DNA]</scope>
    <source>
        <strain evidence="1 2">MSMB1157</strain>
    </source>
</reference>
<protein>
    <submittedName>
        <fullName evidence="1">Uncharacterized protein</fullName>
    </submittedName>
</protein>
<name>A0AA40R420_9BURK</name>
<evidence type="ECO:0000313" key="1">
    <source>
        <dbReference type="EMBL" id="KWZ52296.1"/>
    </source>
</evidence>
<proteinExistence type="predicted"/>
<comment type="caution">
    <text evidence="1">The sequence shown here is derived from an EMBL/GenBank/DDBJ whole genome shotgun (WGS) entry which is preliminary data.</text>
</comment>